<proteinExistence type="inferred from homology"/>
<feature type="transmembrane region" description="Helical" evidence="4">
    <location>
        <begin position="313"/>
        <end position="332"/>
    </location>
</feature>
<evidence type="ECO:0000256" key="1">
    <source>
        <dbReference type="ARBA" id="ARBA00006739"/>
    </source>
</evidence>
<evidence type="ECO:0008006" key="7">
    <source>
        <dbReference type="Google" id="ProtNLM"/>
    </source>
</evidence>
<evidence type="ECO:0000313" key="5">
    <source>
        <dbReference type="EMBL" id="ARN78221.1"/>
    </source>
</evidence>
<keyword evidence="4" id="KW-0812">Transmembrane</keyword>
<organism evidence="5 6">
    <name type="scientific">Nonlabens spongiae</name>
    <dbReference type="NCBI Taxonomy" id="331648"/>
    <lineage>
        <taxon>Bacteria</taxon>
        <taxon>Pseudomonadati</taxon>
        <taxon>Bacteroidota</taxon>
        <taxon>Flavobacteriia</taxon>
        <taxon>Flavobacteriales</taxon>
        <taxon>Flavobacteriaceae</taxon>
        <taxon>Nonlabens</taxon>
    </lineage>
</organism>
<protein>
    <recommendedName>
        <fullName evidence="7">Glycosyltransferase 2-like domain-containing protein</fullName>
    </recommendedName>
</protein>
<dbReference type="OrthoDB" id="9805625at2"/>
<evidence type="ECO:0000256" key="4">
    <source>
        <dbReference type="SAM" id="Phobius"/>
    </source>
</evidence>
<dbReference type="STRING" id="331648.BST97_09580"/>
<dbReference type="SUPFAM" id="SSF53448">
    <property type="entry name" value="Nucleotide-diphospho-sugar transferases"/>
    <property type="match status" value="1"/>
</dbReference>
<keyword evidence="2" id="KW-0328">Glycosyltransferase</keyword>
<dbReference type="Pfam" id="PF13641">
    <property type="entry name" value="Glyco_tranf_2_3"/>
    <property type="match status" value="1"/>
</dbReference>
<dbReference type="AlphaFoldDB" id="A0A1W6MKT7"/>
<comment type="similarity">
    <text evidence="1">Belongs to the glycosyltransferase 2 family.</text>
</comment>
<dbReference type="GO" id="GO:0016757">
    <property type="term" value="F:glycosyltransferase activity"/>
    <property type="evidence" value="ECO:0007669"/>
    <property type="project" value="UniProtKB-KW"/>
</dbReference>
<evidence type="ECO:0000256" key="2">
    <source>
        <dbReference type="ARBA" id="ARBA00022676"/>
    </source>
</evidence>
<name>A0A1W6MKT7_9FLAO</name>
<dbReference type="RefSeq" id="WP_085767022.1">
    <property type="nucleotide sequence ID" value="NZ_CP019344.1"/>
</dbReference>
<keyword evidence="4" id="KW-0472">Membrane</keyword>
<keyword evidence="6" id="KW-1185">Reference proteome</keyword>
<keyword evidence="3" id="KW-0808">Transferase</keyword>
<dbReference type="EMBL" id="CP019344">
    <property type="protein sequence ID" value="ARN78221.1"/>
    <property type="molecule type" value="Genomic_DNA"/>
</dbReference>
<dbReference type="Gene3D" id="3.90.550.10">
    <property type="entry name" value="Spore Coat Polysaccharide Biosynthesis Protein SpsA, Chain A"/>
    <property type="match status" value="1"/>
</dbReference>
<feature type="transmembrane region" description="Helical" evidence="4">
    <location>
        <begin position="344"/>
        <end position="364"/>
    </location>
</feature>
<feature type="transmembrane region" description="Helical" evidence="4">
    <location>
        <begin position="286"/>
        <end position="306"/>
    </location>
</feature>
<reference evidence="5 6" key="1">
    <citation type="submission" date="2016-11" db="EMBL/GenBank/DDBJ databases">
        <title>Trade-off between light-utilization and light-protection in marine flavobacteria.</title>
        <authorList>
            <person name="Kumagai Y."/>
        </authorList>
    </citation>
    <scope>NUCLEOTIDE SEQUENCE [LARGE SCALE GENOMIC DNA]</scope>
    <source>
        <strain evidence="5 6">JCM 13191</strain>
    </source>
</reference>
<accession>A0A1W6MKT7</accession>
<dbReference type="InterPro" id="IPR029044">
    <property type="entry name" value="Nucleotide-diphossugar_trans"/>
</dbReference>
<dbReference type="Proteomes" id="UP000193431">
    <property type="component" value="Chromosome"/>
</dbReference>
<keyword evidence="4" id="KW-1133">Transmembrane helix</keyword>
<evidence type="ECO:0000256" key="3">
    <source>
        <dbReference type="ARBA" id="ARBA00022679"/>
    </source>
</evidence>
<evidence type="ECO:0000313" key="6">
    <source>
        <dbReference type="Proteomes" id="UP000193431"/>
    </source>
</evidence>
<dbReference type="PANTHER" id="PTHR43630">
    <property type="entry name" value="POLY-BETA-1,6-N-ACETYL-D-GLUCOSAMINE SYNTHASE"/>
    <property type="match status" value="1"/>
</dbReference>
<sequence>MEWIIVIPIIYLFLLLGLGLEAHSMRTLSWDYIDREDQMSFAVIVNYRNEHLRLPTLLESIKFLDYDFEKVDFYFMNDGSNDGSESLLKEFKQSYPHIKIHLLDRVPLSVSAKKDGIQQAVELITSQFIISTDADCVLPSNWLKCYHLFYSRYPKAHFVSGPVSIQSSNSFLQTIQNHEMVALQVMTMGAFQIKRPFMANGANMSFKKKAFEKVRGYEGNTHISSGDDVFLLEKLWQLDSEHCHYLKNAAASVTTFSKHNWKNMIAQRARWAQKGSETSSLLNKAIGFQVLVMSLLFLTAPVLFLSDLITFPLFIGILIIKVLTDVLVLFIGNQFFQQSKWTQYLLLQLLVYPVVVIGVALASLSKPQWSNRKINQLEVQD</sequence>
<dbReference type="PANTHER" id="PTHR43630:SF1">
    <property type="entry name" value="POLY-BETA-1,6-N-ACETYL-D-GLUCOSAMINE SYNTHASE"/>
    <property type="match status" value="1"/>
</dbReference>
<gene>
    <name evidence="5" type="ORF">BST97_09580</name>
</gene>